<reference evidence="1 2" key="1">
    <citation type="journal article" date="2019" name="Nat. Ecol. Evol.">
        <title>Megaphylogeny resolves global patterns of mushroom evolution.</title>
        <authorList>
            <person name="Varga T."/>
            <person name="Krizsan K."/>
            <person name="Foldi C."/>
            <person name="Dima B."/>
            <person name="Sanchez-Garcia M."/>
            <person name="Sanchez-Ramirez S."/>
            <person name="Szollosi G.J."/>
            <person name="Szarkandi J.G."/>
            <person name="Papp V."/>
            <person name="Albert L."/>
            <person name="Andreopoulos W."/>
            <person name="Angelini C."/>
            <person name="Antonin V."/>
            <person name="Barry K.W."/>
            <person name="Bougher N.L."/>
            <person name="Buchanan P."/>
            <person name="Buyck B."/>
            <person name="Bense V."/>
            <person name="Catcheside P."/>
            <person name="Chovatia M."/>
            <person name="Cooper J."/>
            <person name="Damon W."/>
            <person name="Desjardin D."/>
            <person name="Finy P."/>
            <person name="Geml J."/>
            <person name="Haridas S."/>
            <person name="Hughes K."/>
            <person name="Justo A."/>
            <person name="Karasinski D."/>
            <person name="Kautmanova I."/>
            <person name="Kiss B."/>
            <person name="Kocsube S."/>
            <person name="Kotiranta H."/>
            <person name="LaButti K.M."/>
            <person name="Lechner B.E."/>
            <person name="Liimatainen K."/>
            <person name="Lipzen A."/>
            <person name="Lukacs Z."/>
            <person name="Mihaltcheva S."/>
            <person name="Morgado L.N."/>
            <person name="Niskanen T."/>
            <person name="Noordeloos M.E."/>
            <person name="Ohm R.A."/>
            <person name="Ortiz-Santana B."/>
            <person name="Ovrebo C."/>
            <person name="Racz N."/>
            <person name="Riley R."/>
            <person name="Savchenko A."/>
            <person name="Shiryaev A."/>
            <person name="Soop K."/>
            <person name="Spirin V."/>
            <person name="Szebenyi C."/>
            <person name="Tomsovsky M."/>
            <person name="Tulloss R.E."/>
            <person name="Uehling J."/>
            <person name="Grigoriev I.V."/>
            <person name="Vagvolgyi C."/>
            <person name="Papp T."/>
            <person name="Martin F.M."/>
            <person name="Miettinen O."/>
            <person name="Hibbett D.S."/>
            <person name="Nagy L.G."/>
        </authorList>
    </citation>
    <scope>NUCLEOTIDE SEQUENCE [LARGE SCALE GENOMIC DNA]</scope>
    <source>
        <strain evidence="1 2">NL-1719</strain>
    </source>
</reference>
<name>A0ACD2ZZP6_9AGAR</name>
<evidence type="ECO:0000313" key="2">
    <source>
        <dbReference type="Proteomes" id="UP000308600"/>
    </source>
</evidence>
<sequence>MPRSPSPSTEDPELSPGDDDEGEEYLTSDNPIPSDKYPALKARVLGRIHFPFRNFFVLIEAGMEWDRATEETQQAIPDDSAVRGYIDLLNMAPLLRDCIDERQDDLLELANELDLGRRKARAADISSLKKHMHIWDDVFKTGAFKPTPRTALGFNNDTIGEQLCPPSHDWNDLRIREKIRSGGLKIDPEDLPRFLWADPNDDDWDSFMKGPIVLKTVRHIFIGPTAGEDHNLSGVPSMSGNRKGNAKIHGIRRMTIYGLAYAAMLARFVLSSQLTFNAEPCSDSEFPHKLFYKHLINLMSEEMSKEERDALLIWYDERVFGNDRDNADEPGGMVAGVKRGSMVERMKASAKARRGV</sequence>
<dbReference type="EMBL" id="ML209157">
    <property type="protein sequence ID" value="TFK58884.1"/>
    <property type="molecule type" value="Genomic_DNA"/>
</dbReference>
<organism evidence="1 2">
    <name type="scientific">Pluteus cervinus</name>
    <dbReference type="NCBI Taxonomy" id="181527"/>
    <lineage>
        <taxon>Eukaryota</taxon>
        <taxon>Fungi</taxon>
        <taxon>Dikarya</taxon>
        <taxon>Basidiomycota</taxon>
        <taxon>Agaricomycotina</taxon>
        <taxon>Agaricomycetes</taxon>
        <taxon>Agaricomycetidae</taxon>
        <taxon>Agaricales</taxon>
        <taxon>Pluteineae</taxon>
        <taxon>Pluteaceae</taxon>
        <taxon>Pluteus</taxon>
    </lineage>
</organism>
<keyword evidence="2" id="KW-1185">Reference proteome</keyword>
<evidence type="ECO:0000313" key="1">
    <source>
        <dbReference type="EMBL" id="TFK58884.1"/>
    </source>
</evidence>
<protein>
    <submittedName>
        <fullName evidence="1">Uncharacterized protein</fullName>
    </submittedName>
</protein>
<gene>
    <name evidence="1" type="ORF">BDN72DRAFT_966222</name>
</gene>
<accession>A0ACD2ZZP6</accession>
<proteinExistence type="predicted"/>
<dbReference type="Proteomes" id="UP000308600">
    <property type="component" value="Unassembled WGS sequence"/>
</dbReference>